<protein>
    <submittedName>
        <fullName evidence="1">Uncharacterized protein</fullName>
    </submittedName>
</protein>
<organism evidence="1 2">
    <name type="scientific">Lujinxingia litoralis</name>
    <dbReference type="NCBI Taxonomy" id="2211119"/>
    <lineage>
        <taxon>Bacteria</taxon>
        <taxon>Deltaproteobacteria</taxon>
        <taxon>Bradymonadales</taxon>
        <taxon>Lujinxingiaceae</taxon>
        <taxon>Lujinxingia</taxon>
    </lineage>
</organism>
<dbReference type="Proteomes" id="UP000249169">
    <property type="component" value="Unassembled WGS sequence"/>
</dbReference>
<keyword evidence="2" id="KW-1185">Reference proteome</keyword>
<gene>
    <name evidence="1" type="ORF">DL240_14360</name>
</gene>
<evidence type="ECO:0000313" key="2">
    <source>
        <dbReference type="Proteomes" id="UP000249169"/>
    </source>
</evidence>
<sequence length="222" mass="23358">MLEREDTMSDTKITRALMALLTAATVTGATLGGAWACSFAMTYDVMAILEEEPTEPVDLPPAVSLEVGALKRSATPQRQGCSEMATSCDDTAWLTLNVEGYDSQKGGLRFEIRGEYPETLVLPASALVLTENEEHVTFLWGDLDTMYEPIDAEITATWVDAWGREGETSAPVSVRNEGADGGGCAVGGAVGGGGMPALGWVLAGTAAALMAGRRRRVGALAR</sequence>
<name>A0A328C2I5_9DELT</name>
<evidence type="ECO:0000313" key="1">
    <source>
        <dbReference type="EMBL" id="RAL20865.1"/>
    </source>
</evidence>
<dbReference type="AlphaFoldDB" id="A0A328C2I5"/>
<proteinExistence type="predicted"/>
<dbReference type="EMBL" id="QHKO01000007">
    <property type="protein sequence ID" value="RAL20865.1"/>
    <property type="molecule type" value="Genomic_DNA"/>
</dbReference>
<comment type="caution">
    <text evidence="1">The sequence shown here is derived from an EMBL/GenBank/DDBJ whole genome shotgun (WGS) entry which is preliminary data.</text>
</comment>
<accession>A0A328C2I5</accession>
<reference evidence="1 2" key="1">
    <citation type="submission" date="2018-05" db="EMBL/GenBank/DDBJ databases">
        <title>Lujinxingia marina gen. nov. sp. nov., a new facultative anaerobic member of the class Deltaproteobacteria, and proposal of Lujinxingaceae fam. nov.</title>
        <authorList>
            <person name="Li C.-M."/>
        </authorList>
    </citation>
    <scope>NUCLEOTIDE SEQUENCE [LARGE SCALE GENOMIC DNA]</scope>
    <source>
        <strain evidence="1 2">B210</strain>
    </source>
</reference>